<reference evidence="6 7" key="1">
    <citation type="submission" date="2014-05" db="EMBL/GenBank/DDBJ databases">
        <authorList>
            <person name="Aslett A.Martin."/>
            <person name="De Silva Nishadi"/>
        </authorList>
    </citation>
    <scope>NUCLEOTIDE SEQUENCE [LARGE SCALE GENOMIC DNA]</scope>
</reference>
<name>A0A077ULF3_9STAP</name>
<dbReference type="InterPro" id="IPR027417">
    <property type="entry name" value="P-loop_NTPase"/>
</dbReference>
<dbReference type="Pfam" id="PF00005">
    <property type="entry name" value="ABC_tran"/>
    <property type="match status" value="1"/>
</dbReference>
<dbReference type="GO" id="GO:0043190">
    <property type="term" value="C:ATP-binding cassette (ABC) transporter complex"/>
    <property type="evidence" value="ECO:0007669"/>
    <property type="project" value="TreeGrafter"/>
</dbReference>
<dbReference type="GO" id="GO:0016887">
    <property type="term" value="F:ATP hydrolysis activity"/>
    <property type="evidence" value="ECO:0007669"/>
    <property type="project" value="InterPro"/>
</dbReference>
<dbReference type="RefSeq" id="WP_047532061.1">
    <property type="nucleotide sequence ID" value="NZ_CCEH01000029.1"/>
</dbReference>
<dbReference type="Proteomes" id="UP000044616">
    <property type="component" value="Unassembled WGS sequence"/>
</dbReference>
<sequence length="211" mass="24103">MKLNNYSLKVKNKQLVDNCDLNFYLGQINHIVGKNGVGKSLLAKDFLLNNSGNIPKSISQNVTLISSSSNIPNDITKVFLLSLLKSKFKNNRQTFDKIYNILNIEAIPSNVLLKNLSDGQKQKLKLLSFLLEDHDLIILDEITNALDKKTVNEIYEFLNDFIQSHQTKTIINITHNLSDLSALPGKYFIFKDLQIKKYQSKEEVINDYINL</sequence>
<dbReference type="GO" id="GO:0042626">
    <property type="term" value="F:ATPase-coupled transmembrane transporter activity"/>
    <property type="evidence" value="ECO:0007669"/>
    <property type="project" value="TreeGrafter"/>
</dbReference>
<dbReference type="InterPro" id="IPR003439">
    <property type="entry name" value="ABC_transporter-like_ATP-bd"/>
</dbReference>
<dbReference type="InterPro" id="IPR003593">
    <property type="entry name" value="AAA+_ATPase"/>
</dbReference>
<dbReference type="EMBL" id="CCEH01000029">
    <property type="protein sequence ID" value="CDR29214.1"/>
    <property type="molecule type" value="Genomic_DNA"/>
</dbReference>
<evidence type="ECO:0000313" key="6">
    <source>
        <dbReference type="EMBL" id="CDR29214.1"/>
    </source>
</evidence>
<evidence type="ECO:0000259" key="5">
    <source>
        <dbReference type="PROSITE" id="PS50893"/>
    </source>
</evidence>
<dbReference type="GO" id="GO:0005524">
    <property type="term" value="F:ATP binding"/>
    <property type="evidence" value="ECO:0007669"/>
    <property type="project" value="UniProtKB-KW"/>
</dbReference>
<dbReference type="Gene3D" id="3.40.50.300">
    <property type="entry name" value="P-loop containing nucleotide triphosphate hydrolases"/>
    <property type="match status" value="1"/>
</dbReference>
<evidence type="ECO:0000256" key="1">
    <source>
        <dbReference type="ARBA" id="ARBA00005417"/>
    </source>
</evidence>
<comment type="similarity">
    <text evidence="1">Belongs to the ABC transporter superfamily.</text>
</comment>
<protein>
    <submittedName>
        <fullName evidence="6">ABC transporter ATP-binding protein</fullName>
    </submittedName>
</protein>
<keyword evidence="2" id="KW-0813">Transport</keyword>
<dbReference type="SMART" id="SM00382">
    <property type="entry name" value="AAA"/>
    <property type="match status" value="1"/>
</dbReference>
<gene>
    <name evidence="6" type="primary">yusV_2</name>
    <name evidence="6" type="ORF">ERS140147_02419</name>
</gene>
<evidence type="ECO:0000256" key="2">
    <source>
        <dbReference type="ARBA" id="ARBA00022448"/>
    </source>
</evidence>
<evidence type="ECO:0000256" key="4">
    <source>
        <dbReference type="ARBA" id="ARBA00022840"/>
    </source>
</evidence>
<dbReference type="PROSITE" id="PS50893">
    <property type="entry name" value="ABC_TRANSPORTER_2"/>
    <property type="match status" value="1"/>
</dbReference>
<dbReference type="PANTHER" id="PTHR43553">
    <property type="entry name" value="HEAVY METAL TRANSPORTER"/>
    <property type="match status" value="1"/>
</dbReference>
<dbReference type="PANTHER" id="PTHR43553:SF2">
    <property type="entry name" value="PEPTIDE EXPORT ATP-BINDING PROTEIN YYDI-RELATED"/>
    <property type="match status" value="1"/>
</dbReference>
<evidence type="ECO:0000313" key="7">
    <source>
        <dbReference type="Proteomes" id="UP000044616"/>
    </source>
</evidence>
<organism evidence="6 7">
    <name type="scientific">Staphylococcus schweitzeri</name>
    <dbReference type="NCBI Taxonomy" id="1654388"/>
    <lineage>
        <taxon>Bacteria</taxon>
        <taxon>Bacillati</taxon>
        <taxon>Bacillota</taxon>
        <taxon>Bacilli</taxon>
        <taxon>Bacillales</taxon>
        <taxon>Staphylococcaceae</taxon>
        <taxon>Staphylococcus</taxon>
    </lineage>
</organism>
<proteinExistence type="inferred from homology"/>
<keyword evidence="3" id="KW-0547">Nucleotide-binding</keyword>
<dbReference type="FunFam" id="3.40.50.300:FF:002001">
    <property type="entry name" value="Peptide ABC transporter ATP-binding protein"/>
    <property type="match status" value="1"/>
</dbReference>
<evidence type="ECO:0000256" key="3">
    <source>
        <dbReference type="ARBA" id="ARBA00022741"/>
    </source>
</evidence>
<accession>A0A077ULF3</accession>
<dbReference type="InterPro" id="IPR050095">
    <property type="entry name" value="ECF_ABC_transporter_ATP-bd"/>
</dbReference>
<dbReference type="SUPFAM" id="SSF52540">
    <property type="entry name" value="P-loop containing nucleoside triphosphate hydrolases"/>
    <property type="match status" value="1"/>
</dbReference>
<feature type="domain" description="ABC transporter" evidence="5">
    <location>
        <begin position="1"/>
        <end position="211"/>
    </location>
</feature>
<dbReference type="AlphaFoldDB" id="A0A077ULF3"/>
<keyword evidence="4 6" id="KW-0067">ATP-binding</keyword>